<comment type="caution">
    <text evidence="1">The sequence shown here is derived from an EMBL/GenBank/DDBJ whole genome shotgun (WGS) entry which is preliminary data.</text>
</comment>
<reference evidence="1 2" key="1">
    <citation type="submission" date="2023-01" db="EMBL/GenBank/DDBJ databases">
        <title>Analysis of 21 Apiospora genomes using comparative genomics revels a genus with tremendous synthesis potential of carbohydrate active enzymes and secondary metabolites.</title>
        <authorList>
            <person name="Sorensen T."/>
        </authorList>
    </citation>
    <scope>NUCLEOTIDE SEQUENCE [LARGE SCALE GENOMIC DNA]</scope>
    <source>
        <strain evidence="1 2">CBS 20057</strain>
    </source>
</reference>
<evidence type="ECO:0000313" key="1">
    <source>
        <dbReference type="EMBL" id="KAK8029069.1"/>
    </source>
</evidence>
<keyword evidence="2" id="KW-1185">Reference proteome</keyword>
<dbReference type="EMBL" id="JAQQWI010000007">
    <property type="protein sequence ID" value="KAK8029069.1"/>
    <property type="molecule type" value="Genomic_DNA"/>
</dbReference>
<proteinExistence type="predicted"/>
<protein>
    <submittedName>
        <fullName evidence="1">Uncharacterized protein</fullName>
    </submittedName>
</protein>
<organism evidence="1 2">
    <name type="scientific">Apiospora marii</name>
    <dbReference type="NCBI Taxonomy" id="335849"/>
    <lineage>
        <taxon>Eukaryota</taxon>
        <taxon>Fungi</taxon>
        <taxon>Dikarya</taxon>
        <taxon>Ascomycota</taxon>
        <taxon>Pezizomycotina</taxon>
        <taxon>Sordariomycetes</taxon>
        <taxon>Xylariomycetidae</taxon>
        <taxon>Amphisphaeriales</taxon>
        <taxon>Apiosporaceae</taxon>
        <taxon>Apiospora</taxon>
    </lineage>
</organism>
<gene>
    <name evidence="1" type="ORF">PG991_006125</name>
</gene>
<sequence length="94" mass="10103">MAPLASMPRNIGIDALFLALIRTLLPPYRRASDDVGQRLRSALEATTGLARGRRPLCPGFSHTVSQVYSGEMVVPRTPSFGATRFSAAVATTSR</sequence>
<dbReference type="Proteomes" id="UP001396898">
    <property type="component" value="Unassembled WGS sequence"/>
</dbReference>
<name>A0ABR1SCZ1_9PEZI</name>
<accession>A0ABR1SCZ1</accession>
<evidence type="ECO:0000313" key="2">
    <source>
        <dbReference type="Proteomes" id="UP001396898"/>
    </source>
</evidence>